<dbReference type="AlphaFoldDB" id="A0A8R7NXB6"/>
<evidence type="ECO:0000313" key="8">
    <source>
        <dbReference type="Proteomes" id="UP000015106"/>
    </source>
</evidence>
<evidence type="ECO:0000259" key="6">
    <source>
        <dbReference type="PROSITE" id="PS50966"/>
    </source>
</evidence>
<dbReference type="EnsemblPlants" id="TuG1812G0100001456.01.T04">
    <property type="protein sequence ID" value="TuG1812G0100001456.01.T04"/>
    <property type="gene ID" value="TuG1812G0100001456.01"/>
</dbReference>
<dbReference type="Gramene" id="TuG1812G0100001456.01.T04">
    <property type="protein sequence ID" value="TuG1812G0100001456.01.T04"/>
    <property type="gene ID" value="TuG1812G0100001456.01"/>
</dbReference>
<dbReference type="PROSITE" id="PS50966">
    <property type="entry name" value="ZF_SWIM"/>
    <property type="match status" value="1"/>
</dbReference>
<dbReference type="PANTHER" id="PTHR47482:SF5">
    <property type="entry name" value="FAR1 DOMAIN-CONTAINING PROTEIN"/>
    <property type="match status" value="1"/>
</dbReference>
<dbReference type="Pfam" id="PF10551">
    <property type="entry name" value="MULE"/>
    <property type="match status" value="1"/>
</dbReference>
<protein>
    <recommendedName>
        <fullName evidence="6">SWIM-type domain-containing protein</fullName>
    </recommendedName>
</protein>
<evidence type="ECO:0000256" key="3">
    <source>
        <dbReference type="ARBA" id="ARBA00022833"/>
    </source>
</evidence>
<dbReference type="GO" id="GO:0003676">
    <property type="term" value="F:nucleic acid binding"/>
    <property type="evidence" value="ECO:0007669"/>
    <property type="project" value="InterPro"/>
</dbReference>
<feature type="domain" description="SWIM-type" evidence="6">
    <location>
        <begin position="663"/>
        <end position="699"/>
    </location>
</feature>
<reference evidence="7" key="3">
    <citation type="submission" date="2022-06" db="UniProtKB">
        <authorList>
            <consortium name="EnsemblPlants"/>
        </authorList>
    </citation>
    <scope>IDENTIFICATION</scope>
</reference>
<dbReference type="InterPro" id="IPR004330">
    <property type="entry name" value="FAR1_DNA_bnd_dom"/>
</dbReference>
<dbReference type="InterPro" id="IPR018289">
    <property type="entry name" value="MULE_transposase_dom"/>
</dbReference>
<dbReference type="SMART" id="SM00575">
    <property type="entry name" value="ZnF_PMZ"/>
    <property type="match status" value="1"/>
</dbReference>
<dbReference type="SMART" id="SM00343">
    <property type="entry name" value="ZnF_C2HC"/>
    <property type="match status" value="2"/>
</dbReference>
<dbReference type="Proteomes" id="UP000015106">
    <property type="component" value="Chromosome 1"/>
</dbReference>
<dbReference type="SUPFAM" id="SSF57756">
    <property type="entry name" value="Retrovirus zinc finger-like domains"/>
    <property type="match status" value="1"/>
</dbReference>
<accession>A0A8R7NXB6</accession>
<keyword evidence="1" id="KW-0479">Metal-binding</keyword>
<feature type="region of interest" description="Disordered" evidence="5">
    <location>
        <begin position="795"/>
        <end position="849"/>
    </location>
</feature>
<evidence type="ECO:0000256" key="5">
    <source>
        <dbReference type="SAM" id="MobiDB-lite"/>
    </source>
</evidence>
<reference evidence="7" key="2">
    <citation type="submission" date="2018-03" db="EMBL/GenBank/DDBJ databases">
        <title>The Triticum urartu genome reveals the dynamic nature of wheat genome evolution.</title>
        <authorList>
            <person name="Ling H."/>
            <person name="Ma B."/>
            <person name="Shi X."/>
            <person name="Liu H."/>
            <person name="Dong L."/>
            <person name="Sun H."/>
            <person name="Cao Y."/>
            <person name="Gao Q."/>
            <person name="Zheng S."/>
            <person name="Li Y."/>
            <person name="Yu Y."/>
            <person name="Du H."/>
            <person name="Qi M."/>
            <person name="Li Y."/>
            <person name="Yu H."/>
            <person name="Cui Y."/>
            <person name="Wang N."/>
            <person name="Chen C."/>
            <person name="Wu H."/>
            <person name="Zhao Y."/>
            <person name="Zhang J."/>
            <person name="Li Y."/>
            <person name="Zhou W."/>
            <person name="Zhang B."/>
            <person name="Hu W."/>
            <person name="Eijk M."/>
            <person name="Tang J."/>
            <person name="Witsenboer H."/>
            <person name="Zhao S."/>
            <person name="Li Z."/>
            <person name="Zhang A."/>
            <person name="Wang D."/>
            <person name="Liang C."/>
        </authorList>
    </citation>
    <scope>NUCLEOTIDE SEQUENCE [LARGE SCALE GENOMIC DNA]</scope>
    <source>
        <strain evidence="7">cv. G1812</strain>
    </source>
</reference>
<name>A0A8R7NXB6_TRIUA</name>
<dbReference type="Pfam" id="PF03101">
    <property type="entry name" value="FAR1"/>
    <property type="match status" value="1"/>
</dbReference>
<feature type="region of interest" description="Disordered" evidence="5">
    <location>
        <begin position="866"/>
        <end position="903"/>
    </location>
</feature>
<dbReference type="Pfam" id="PF04434">
    <property type="entry name" value="SWIM"/>
    <property type="match status" value="1"/>
</dbReference>
<dbReference type="InterPro" id="IPR036875">
    <property type="entry name" value="Znf_CCHC_sf"/>
</dbReference>
<organism evidence="7 8">
    <name type="scientific">Triticum urartu</name>
    <name type="common">Red wild einkorn</name>
    <name type="synonym">Crithodium urartu</name>
    <dbReference type="NCBI Taxonomy" id="4572"/>
    <lineage>
        <taxon>Eukaryota</taxon>
        <taxon>Viridiplantae</taxon>
        <taxon>Streptophyta</taxon>
        <taxon>Embryophyta</taxon>
        <taxon>Tracheophyta</taxon>
        <taxon>Spermatophyta</taxon>
        <taxon>Magnoliopsida</taxon>
        <taxon>Liliopsida</taxon>
        <taxon>Poales</taxon>
        <taxon>Poaceae</taxon>
        <taxon>BOP clade</taxon>
        <taxon>Pooideae</taxon>
        <taxon>Triticodae</taxon>
        <taxon>Triticeae</taxon>
        <taxon>Triticinae</taxon>
        <taxon>Triticum</taxon>
    </lineage>
</organism>
<sequence>MDGMEFFFEDSGAGLVPRLDGGDFLRDLVAGVDLPGGGTSGSADADEVLTSSLPMGLVGGLKDYEGREDTGETMLTGRGRGSSDLGGEGVGDSCEIGDTEVASGAKDNDTVEEGVAVSNANQSCWTKRVRVGKAADVREPSSSRMTALEASVRAFVDKKSGNVVNPSIGTSFDSVEEGYEFYNLYSWEVGFGVRYAKSRLNVHRKKCMQEIVCACAGKPLQANSRSTRCGCNAMIRLLRSDDGGWYVCEHRSEHNHALSVICGEKLHWKSHRHIDTYTRDLVKQLRENNISISKVYNVVGSFFGTIRDVPFTKRSLKTLCGKLNREQSLNDATKTIDVFNDMRAEDLEFKYSVQVDTEGRIKTLMWATGRGIEQFKCFGDVVTFDTTYKTNLYDMPFGLFVSVNNHFQSVIFGGVLMSDEKVETFKWIFTEFFQMLAAPQPKTILTARSMEIAIADMIPRTVHRWCKWHVLKKAKESLGALLAKGSEFKPEFSKLVHHTVSIDEFENGWACMLEKYGLQKNAFLTQLYEVRGKWAKPYFMDVFCAKMTSTQQSESANHLLKGYVPPGCPMHLFIRQHEKMQFDRDSEESYQEKRTKLGGVVLKQNIPIEVHASEVYTRTMFEKFGEVLYGCGSYDLIEVKPRLEYIARHIKFQSREKWCKNEFVITVSEAADEFKCECGTFEHYGMVCSHALKVMIHLKLRELPAKHVLKRWTKDARDILPPEYLRYQKDHGPLKYSSRRHNTLYLLALDVVKLGDSNVEAYALAEEKLRHVKVQLEPVAAVRDGLGLSDKELAADSAGSGVGNKQHFGRPESEHTISQGLDVFPAASKKRPAGRPTTSRDKPPYEQPSKRTRFCSICRLQGHKSTTCPARGDVPKAPRKSPRCSKCGLTGHRKNTCSNPPKV</sequence>
<evidence type="ECO:0000256" key="4">
    <source>
        <dbReference type="PROSITE-ProRule" id="PRU00325"/>
    </source>
</evidence>
<dbReference type="GO" id="GO:0008270">
    <property type="term" value="F:zinc ion binding"/>
    <property type="evidence" value="ECO:0007669"/>
    <property type="project" value="UniProtKB-KW"/>
</dbReference>
<dbReference type="InterPro" id="IPR007527">
    <property type="entry name" value="Znf_SWIM"/>
</dbReference>
<proteinExistence type="predicted"/>
<keyword evidence="8" id="KW-1185">Reference proteome</keyword>
<dbReference type="Gene3D" id="4.10.60.10">
    <property type="entry name" value="Zinc finger, CCHC-type"/>
    <property type="match status" value="1"/>
</dbReference>
<reference evidence="8" key="1">
    <citation type="journal article" date="2013" name="Nature">
        <title>Draft genome of the wheat A-genome progenitor Triticum urartu.</title>
        <authorList>
            <person name="Ling H.Q."/>
            <person name="Zhao S."/>
            <person name="Liu D."/>
            <person name="Wang J."/>
            <person name="Sun H."/>
            <person name="Zhang C."/>
            <person name="Fan H."/>
            <person name="Li D."/>
            <person name="Dong L."/>
            <person name="Tao Y."/>
            <person name="Gao C."/>
            <person name="Wu H."/>
            <person name="Li Y."/>
            <person name="Cui Y."/>
            <person name="Guo X."/>
            <person name="Zheng S."/>
            <person name="Wang B."/>
            <person name="Yu K."/>
            <person name="Liang Q."/>
            <person name="Yang W."/>
            <person name="Lou X."/>
            <person name="Chen J."/>
            <person name="Feng M."/>
            <person name="Jian J."/>
            <person name="Zhang X."/>
            <person name="Luo G."/>
            <person name="Jiang Y."/>
            <person name="Liu J."/>
            <person name="Wang Z."/>
            <person name="Sha Y."/>
            <person name="Zhang B."/>
            <person name="Wu H."/>
            <person name="Tang D."/>
            <person name="Shen Q."/>
            <person name="Xue P."/>
            <person name="Zou S."/>
            <person name="Wang X."/>
            <person name="Liu X."/>
            <person name="Wang F."/>
            <person name="Yang Y."/>
            <person name="An X."/>
            <person name="Dong Z."/>
            <person name="Zhang K."/>
            <person name="Zhang X."/>
            <person name="Luo M.C."/>
            <person name="Dvorak J."/>
            <person name="Tong Y."/>
            <person name="Wang J."/>
            <person name="Yang H."/>
            <person name="Li Z."/>
            <person name="Wang D."/>
            <person name="Zhang A."/>
            <person name="Wang J."/>
        </authorList>
    </citation>
    <scope>NUCLEOTIDE SEQUENCE</scope>
    <source>
        <strain evidence="8">cv. G1812</strain>
    </source>
</reference>
<evidence type="ECO:0000256" key="1">
    <source>
        <dbReference type="ARBA" id="ARBA00022723"/>
    </source>
</evidence>
<dbReference type="PANTHER" id="PTHR47482">
    <property type="entry name" value="OS11G0632001 PROTEIN"/>
    <property type="match status" value="1"/>
</dbReference>
<keyword evidence="3" id="KW-0862">Zinc</keyword>
<dbReference type="InterPro" id="IPR001878">
    <property type="entry name" value="Znf_CCHC"/>
</dbReference>
<evidence type="ECO:0000256" key="2">
    <source>
        <dbReference type="ARBA" id="ARBA00022771"/>
    </source>
</evidence>
<evidence type="ECO:0000313" key="7">
    <source>
        <dbReference type="EnsemblPlants" id="TuG1812G0100001456.01.T04"/>
    </source>
</evidence>
<dbReference type="InterPro" id="IPR006564">
    <property type="entry name" value="Znf_PMZ"/>
</dbReference>
<keyword evidence="2 4" id="KW-0863">Zinc-finger</keyword>